<dbReference type="EMBL" id="MCGI01000007">
    <property type="protein sequence ID" value="ODM04755.1"/>
    <property type="molecule type" value="Genomic_DNA"/>
</dbReference>
<sequence>MKTRADIYGQEATELLRLISLYPGLVQCQLAGFFPGKESAVVYGLLSHLKRQGRAEQSISGGWFPYGKKHQADSGLIQSVWVLLDIIDRVEYHSPGDFPAKVIFFSGGEIYEIVYVAVSQEALIAHALKQDARQDSRRIVLVEEPDQIPLLNFPNISGFCTVSSSGQVLYYQRANGGT</sequence>
<protein>
    <submittedName>
        <fullName evidence="1">Uncharacterized protein</fullName>
    </submittedName>
</protein>
<gene>
    <name evidence="1" type="ORF">BEH84_05818</name>
</gene>
<proteinExistence type="predicted"/>
<comment type="caution">
    <text evidence="1">The sequence shown here is derived from an EMBL/GenBank/DDBJ whole genome shotgun (WGS) entry which is preliminary data.</text>
</comment>
<dbReference type="AlphaFoldDB" id="A0A1E3A7L6"/>
<accession>A0A1E3A7L6</accession>
<reference evidence="1 2" key="1">
    <citation type="submission" date="2016-07" db="EMBL/GenBank/DDBJ databases">
        <title>Characterization of isolates of Eisenbergiella tayi derived from blood cultures, using whole genome sequencing.</title>
        <authorList>
            <person name="Burdz T."/>
            <person name="Wiebe D."/>
            <person name="Huynh C."/>
            <person name="Bernard K."/>
        </authorList>
    </citation>
    <scope>NUCLEOTIDE SEQUENCE [LARGE SCALE GENOMIC DNA]</scope>
    <source>
        <strain evidence="1 2">NML 120489</strain>
    </source>
</reference>
<dbReference type="PATRIC" id="fig|1432052.3.peg.6429"/>
<organism evidence="1 2">
    <name type="scientific">Eisenbergiella tayi</name>
    <dbReference type="NCBI Taxonomy" id="1432052"/>
    <lineage>
        <taxon>Bacteria</taxon>
        <taxon>Bacillati</taxon>
        <taxon>Bacillota</taxon>
        <taxon>Clostridia</taxon>
        <taxon>Lachnospirales</taxon>
        <taxon>Lachnospiraceae</taxon>
        <taxon>Eisenbergiella</taxon>
    </lineage>
</organism>
<dbReference type="Pfam" id="PF18954">
    <property type="entry name" value="DUF5697"/>
    <property type="match status" value="1"/>
</dbReference>
<dbReference type="InterPro" id="IPR043752">
    <property type="entry name" value="DUF5697"/>
</dbReference>
<evidence type="ECO:0000313" key="2">
    <source>
        <dbReference type="Proteomes" id="UP000095003"/>
    </source>
</evidence>
<name>A0A1E3A7L6_9FIRM</name>
<dbReference type="RefSeq" id="WP_069159238.1">
    <property type="nucleotide sequence ID" value="NZ_JBKXXQ010000016.1"/>
</dbReference>
<dbReference type="Proteomes" id="UP000095003">
    <property type="component" value="Unassembled WGS sequence"/>
</dbReference>
<evidence type="ECO:0000313" key="1">
    <source>
        <dbReference type="EMBL" id="ODM04755.1"/>
    </source>
</evidence>